<organism evidence="4 5">
    <name type="scientific">Oryzihumus leptocrescens</name>
    <dbReference type="NCBI Taxonomy" id="297536"/>
    <lineage>
        <taxon>Bacteria</taxon>
        <taxon>Bacillati</taxon>
        <taxon>Actinomycetota</taxon>
        <taxon>Actinomycetes</taxon>
        <taxon>Micrococcales</taxon>
        <taxon>Intrasporangiaceae</taxon>
        <taxon>Oryzihumus</taxon>
    </lineage>
</organism>
<dbReference type="OrthoDB" id="5150353at2"/>
<dbReference type="SUPFAM" id="SSF63829">
    <property type="entry name" value="Calcium-dependent phosphotriesterase"/>
    <property type="match status" value="1"/>
</dbReference>
<dbReference type="RefSeq" id="WP_141788032.1">
    <property type="nucleotide sequence ID" value="NZ_BAAAKX010000005.1"/>
</dbReference>
<feature type="domain" description="Teneurin-like YD-shell" evidence="3">
    <location>
        <begin position="1037"/>
        <end position="1268"/>
    </location>
</feature>
<protein>
    <submittedName>
        <fullName evidence="4">RHS repeat-associated protein</fullName>
    </submittedName>
</protein>
<dbReference type="Pfam" id="PF05593">
    <property type="entry name" value="RHS_repeat"/>
    <property type="match status" value="7"/>
</dbReference>
<evidence type="ECO:0000313" key="5">
    <source>
        <dbReference type="Proteomes" id="UP000319514"/>
    </source>
</evidence>
<feature type="domain" description="DUF6531" evidence="2">
    <location>
        <begin position="303"/>
        <end position="379"/>
    </location>
</feature>
<dbReference type="PANTHER" id="PTHR32305:SF15">
    <property type="entry name" value="PROTEIN RHSA-RELATED"/>
    <property type="match status" value="1"/>
</dbReference>
<evidence type="ECO:0000259" key="3">
    <source>
        <dbReference type="Pfam" id="PF25023"/>
    </source>
</evidence>
<proteinExistence type="predicted"/>
<dbReference type="InterPro" id="IPR050708">
    <property type="entry name" value="T6SS_VgrG/RHS"/>
</dbReference>
<dbReference type="InterPro" id="IPR006530">
    <property type="entry name" value="YD"/>
</dbReference>
<keyword evidence="5" id="KW-1185">Reference proteome</keyword>
<dbReference type="Pfam" id="PF25023">
    <property type="entry name" value="TEN_YD-shell"/>
    <property type="match status" value="2"/>
</dbReference>
<dbReference type="InterPro" id="IPR031325">
    <property type="entry name" value="RHS_repeat"/>
</dbReference>
<dbReference type="InterPro" id="IPR056823">
    <property type="entry name" value="TEN-like_YD-shell"/>
</dbReference>
<feature type="domain" description="Teneurin-like YD-shell" evidence="3">
    <location>
        <begin position="886"/>
        <end position="962"/>
    </location>
</feature>
<accession>A0A542ZIC3</accession>
<sequence>MNLTYTGTSSLTFTATTSQPLDGTGLWVEIFETTNGGSTSYLGWCNSGTTCTKGPVTPHATQGKFVAVLGNTLPNTYAQYPAANKWAESPMVLPPPWTISMSASVGSTIGLTATSNYAVGNGAYIEVFDSTLVANTTYLGWCGSGTTCSFTTVPKTKQSTYIAVAGYSLSNTYPSYSASATMATSPPVTPPAWAVTLRSSGSTLTATTNYDLFSAEYTEVFDETSTSNVTYLGWCHSGTQCSFSVGNSGHQYLATVGSISNTPIPSPTFAVSNSVGVAGPTAAYETSGGSSLAGMDACYVCSGDPVNTLTGEFFERATDVAVQGRGPSLDVTRTYSSQRAAYDGPLGTGWAFAYGMSLASDPTTGAVTIQQENGSNITFTNTSSGTYVAPTRLFATLTANPDGTWTYVRKAREIFVFTASGRLQAIRDLNGETIALTYNTDGTLAAATDAAGRSLSFTYTSGRIRAVTDPSGHSTAYGYDSSGHLISVTNADGALTRYGYDDWGLLTSVTDPDGNVTTNTYSSSQRVTSQTDPAGGVTTFAYGGDGTTTVTSPDGRVTTHLYASGAQTTQVSGAGTASAATTRYTYDPATLAIATVTDPDGHVTTYTTDTQGNRTSTKDALGDTASWQYDSLDDLTSTTDAAGRTTTYTYDGQGNLLSVSRPVTETGQTQTTTYTRSSAHPGDVTAVTDPNGKTSIRTYNADGTLHSVQDPLGHTTTYTYDAMGRPVSVTTPRGSVTSTSYDAMGRTTATTNALGQVTSYTLDTAGRRTAATDLAGGVTHYAYDARGLVTQITRPDGTTSTFTYDHDGHELTGADGAGNVTTYTYDALGRISAATDPLNWTTNYGHDAAGNLTTIKDPAGRTTTNGYNAVNLKTGTTYSDGATAAATFGYDPDGRQVSMRDGTGTTTTSYDSLGRLAQQTNGGGQTVVYGYDLDNQLTALTYPNGQHVDRGYDDAGRLHTVTDWLGHTTTINADDDGNATSTTWGNGVTSTATFDATNAITAIGIKGPTGASLATLDYTRNSGQLTAASATRLPDTGNHTYTYTANSQLSGDNSTTYGYTPAGDLSSIGGDTLTYDAANELASYTPAGGATTSLTYDSSGNRLTGPDPAGATATYSYDQAGHLTTTAVAGTSSSATYDAAGLRATRTAGSITQHFAWAALAAPLLLTDGANSYLYDDQGQPIEQVDQTGAAQYFQHDQLGSTVVLTDGTGAAVATFSYDPHGNLTGHTGAADTPLRWNGQYQDAGTGLYYLRARYYDPFTAQFLSRDPLVSLTRAPYSYANQDPLSEADPTGLITIGPCLSGSAGAMLGGFLQACLVIGVDDRTGDISVGSTETIGGGGQTPEANLQLSAQASTARNVQQLGGPFGYGGLSGDLGFSGGLGVFGGQSCGAPGGAVLGAEVGGGVGLAPVAEVHGGVSYTWTQTFLSLSPSALLKELL</sequence>
<dbReference type="NCBIfam" id="TIGR03696">
    <property type="entry name" value="Rhs_assc_core"/>
    <property type="match status" value="1"/>
</dbReference>
<dbReference type="Gene3D" id="2.180.10.10">
    <property type="entry name" value="RHS repeat-associated core"/>
    <property type="match status" value="3"/>
</dbReference>
<dbReference type="InterPro" id="IPR045351">
    <property type="entry name" value="DUF6531"/>
</dbReference>
<dbReference type="InterPro" id="IPR022385">
    <property type="entry name" value="Rhs_assc_core"/>
</dbReference>
<dbReference type="PANTHER" id="PTHR32305">
    <property type="match status" value="1"/>
</dbReference>
<dbReference type="Proteomes" id="UP000319514">
    <property type="component" value="Unassembled WGS sequence"/>
</dbReference>
<dbReference type="NCBIfam" id="TIGR01643">
    <property type="entry name" value="YD_repeat_2x"/>
    <property type="match status" value="12"/>
</dbReference>
<evidence type="ECO:0000256" key="1">
    <source>
        <dbReference type="ARBA" id="ARBA00022737"/>
    </source>
</evidence>
<dbReference type="Pfam" id="PF20148">
    <property type="entry name" value="DUF6531"/>
    <property type="match status" value="1"/>
</dbReference>
<name>A0A542ZIC3_9MICO</name>
<comment type="caution">
    <text evidence="4">The sequence shown here is derived from an EMBL/GenBank/DDBJ whole genome shotgun (WGS) entry which is preliminary data.</text>
</comment>
<gene>
    <name evidence="4" type="ORF">FB474_1468</name>
</gene>
<keyword evidence="1" id="KW-0677">Repeat</keyword>
<evidence type="ECO:0000313" key="4">
    <source>
        <dbReference type="EMBL" id="TQL60091.1"/>
    </source>
</evidence>
<reference evidence="4 5" key="1">
    <citation type="submission" date="2019-06" db="EMBL/GenBank/DDBJ databases">
        <title>Sequencing the genomes of 1000 actinobacteria strains.</title>
        <authorList>
            <person name="Klenk H.-P."/>
        </authorList>
    </citation>
    <scope>NUCLEOTIDE SEQUENCE [LARGE SCALE GENOMIC DNA]</scope>
    <source>
        <strain evidence="4 5">DSM 18082</strain>
    </source>
</reference>
<evidence type="ECO:0000259" key="2">
    <source>
        <dbReference type="Pfam" id="PF20148"/>
    </source>
</evidence>
<dbReference type="EMBL" id="VFOQ01000001">
    <property type="protein sequence ID" value="TQL60091.1"/>
    <property type="molecule type" value="Genomic_DNA"/>
</dbReference>